<accession>A0A550C2E9</accession>
<name>A0A550C2E9_9AGAR</name>
<dbReference type="Proteomes" id="UP000320762">
    <property type="component" value="Unassembled WGS sequence"/>
</dbReference>
<protein>
    <submittedName>
        <fullName evidence="1">Uncharacterized protein</fullName>
    </submittedName>
</protein>
<reference evidence="1 2" key="1">
    <citation type="journal article" date="2019" name="New Phytol.">
        <title>Comparative genomics reveals unique wood-decay strategies and fruiting body development in the Schizophyllaceae.</title>
        <authorList>
            <person name="Almasi E."/>
            <person name="Sahu N."/>
            <person name="Krizsan K."/>
            <person name="Balint B."/>
            <person name="Kovacs G.M."/>
            <person name="Kiss B."/>
            <person name="Cseklye J."/>
            <person name="Drula E."/>
            <person name="Henrissat B."/>
            <person name="Nagy I."/>
            <person name="Chovatia M."/>
            <person name="Adam C."/>
            <person name="LaButti K."/>
            <person name="Lipzen A."/>
            <person name="Riley R."/>
            <person name="Grigoriev I.V."/>
            <person name="Nagy L.G."/>
        </authorList>
    </citation>
    <scope>NUCLEOTIDE SEQUENCE [LARGE SCALE GENOMIC DNA]</scope>
    <source>
        <strain evidence="1 2">NL-1724</strain>
    </source>
</reference>
<dbReference type="EMBL" id="VDMD01000032">
    <property type="protein sequence ID" value="TRM58896.1"/>
    <property type="molecule type" value="Genomic_DNA"/>
</dbReference>
<sequence length="59" mass="6467">MVARSDAGIVRGCLSDCACITYRPGDGRLGMTGEREVEKGVARRPRKRVRVGILHPVPF</sequence>
<keyword evidence="2" id="KW-1185">Reference proteome</keyword>
<proteinExistence type="predicted"/>
<comment type="caution">
    <text evidence="1">The sequence shown here is derived from an EMBL/GenBank/DDBJ whole genome shotgun (WGS) entry which is preliminary data.</text>
</comment>
<gene>
    <name evidence="1" type="ORF">BD626DRAFT_510051</name>
</gene>
<evidence type="ECO:0000313" key="1">
    <source>
        <dbReference type="EMBL" id="TRM58896.1"/>
    </source>
</evidence>
<organism evidence="1 2">
    <name type="scientific">Schizophyllum amplum</name>
    <dbReference type="NCBI Taxonomy" id="97359"/>
    <lineage>
        <taxon>Eukaryota</taxon>
        <taxon>Fungi</taxon>
        <taxon>Dikarya</taxon>
        <taxon>Basidiomycota</taxon>
        <taxon>Agaricomycotina</taxon>
        <taxon>Agaricomycetes</taxon>
        <taxon>Agaricomycetidae</taxon>
        <taxon>Agaricales</taxon>
        <taxon>Schizophyllaceae</taxon>
        <taxon>Schizophyllum</taxon>
    </lineage>
</organism>
<evidence type="ECO:0000313" key="2">
    <source>
        <dbReference type="Proteomes" id="UP000320762"/>
    </source>
</evidence>
<dbReference type="AlphaFoldDB" id="A0A550C2E9"/>